<reference evidence="10" key="1">
    <citation type="journal article" date="2014" name="Int. J. Syst. Evol. Microbiol.">
        <title>Complete genome sequence of Corynebacterium casei LMG S-19264T (=DSM 44701T), isolated from a smear-ripened cheese.</title>
        <authorList>
            <consortium name="US DOE Joint Genome Institute (JGI-PGF)"/>
            <person name="Walter F."/>
            <person name="Albersmeier A."/>
            <person name="Kalinowski J."/>
            <person name="Ruckert C."/>
        </authorList>
    </citation>
    <scope>NUCLEOTIDE SEQUENCE</scope>
    <source>
        <strain evidence="10">CGMCC 1.15425</strain>
    </source>
</reference>
<keyword evidence="4 7" id="KW-0812">Transmembrane</keyword>
<dbReference type="InterPro" id="IPR008910">
    <property type="entry name" value="MSC_TM_helix"/>
</dbReference>
<dbReference type="GO" id="GO:0005886">
    <property type="term" value="C:plasma membrane"/>
    <property type="evidence" value="ECO:0007669"/>
    <property type="project" value="UniProtKB-SubCell"/>
</dbReference>
<organism evidence="10 11">
    <name type="scientific">Pseudohongiella nitratireducens</name>
    <dbReference type="NCBI Taxonomy" id="1768907"/>
    <lineage>
        <taxon>Bacteria</taxon>
        <taxon>Pseudomonadati</taxon>
        <taxon>Pseudomonadota</taxon>
        <taxon>Gammaproteobacteria</taxon>
        <taxon>Pseudomonadales</taxon>
        <taxon>Pseudohongiellaceae</taxon>
        <taxon>Pseudohongiella</taxon>
    </lineage>
</organism>
<evidence type="ECO:0000259" key="8">
    <source>
        <dbReference type="Pfam" id="PF00924"/>
    </source>
</evidence>
<proteinExistence type="inferred from homology"/>
<evidence type="ECO:0000256" key="3">
    <source>
        <dbReference type="ARBA" id="ARBA00022475"/>
    </source>
</evidence>
<dbReference type="GO" id="GO:0008381">
    <property type="term" value="F:mechanosensitive monoatomic ion channel activity"/>
    <property type="evidence" value="ECO:0007669"/>
    <property type="project" value="InterPro"/>
</dbReference>
<keyword evidence="7" id="KW-0406">Ion transport</keyword>
<dbReference type="Proteomes" id="UP000627715">
    <property type="component" value="Unassembled WGS sequence"/>
</dbReference>
<dbReference type="SUPFAM" id="SSF50182">
    <property type="entry name" value="Sm-like ribonucleoproteins"/>
    <property type="match status" value="1"/>
</dbReference>
<dbReference type="RefSeq" id="WP_068809957.1">
    <property type="nucleotide sequence ID" value="NZ_BMIY01000003.1"/>
</dbReference>
<name>A0A917GPU2_9GAMM</name>
<evidence type="ECO:0000259" key="9">
    <source>
        <dbReference type="Pfam" id="PF21082"/>
    </source>
</evidence>
<dbReference type="InterPro" id="IPR010920">
    <property type="entry name" value="LSM_dom_sf"/>
</dbReference>
<dbReference type="PANTHER" id="PTHR30221:SF1">
    <property type="entry name" value="SMALL-CONDUCTANCE MECHANOSENSITIVE CHANNEL"/>
    <property type="match status" value="1"/>
</dbReference>
<keyword evidence="6 7" id="KW-0472">Membrane</keyword>
<keyword evidence="7" id="KW-0407">Ion channel</keyword>
<dbReference type="SUPFAM" id="SSF82861">
    <property type="entry name" value="Mechanosensitive channel protein MscS (YggB), transmembrane region"/>
    <property type="match status" value="1"/>
</dbReference>
<dbReference type="Gene3D" id="3.30.70.100">
    <property type="match status" value="1"/>
</dbReference>
<dbReference type="EMBL" id="BMIY01000003">
    <property type="protein sequence ID" value="GGG53716.1"/>
    <property type="molecule type" value="Genomic_DNA"/>
</dbReference>
<sequence length="281" mass="30101">MSEEIEQVAEIYQLVTTFLVTYSFQIVGAIIILLIGLLIARKVHNLILALCQKKGLDITLSRFIASAIRLLVVAMVGIIALNKVGISVTPLIAAIGAIGLGAGLAVQGLLSNYGAGLNIILARPFVIGDTIHVEGVKGIVEEIHLAYTMLSDEDGVSIMIPNKHIIGEVIHNSQSDSLQALSVGIAYHCDPKSAIKVIQQAVSKLPGLSTQRAPLIGIDGFGDSSIDIGVRLWVKTDRLFEIRYAANMAIHEALEEAGIEIPFPQRDIHISSTDTELAAEK</sequence>
<dbReference type="Pfam" id="PF21082">
    <property type="entry name" value="MS_channel_3rd"/>
    <property type="match status" value="1"/>
</dbReference>
<evidence type="ECO:0000313" key="11">
    <source>
        <dbReference type="Proteomes" id="UP000627715"/>
    </source>
</evidence>
<evidence type="ECO:0000256" key="2">
    <source>
        <dbReference type="ARBA" id="ARBA00008017"/>
    </source>
</evidence>
<evidence type="ECO:0000256" key="4">
    <source>
        <dbReference type="ARBA" id="ARBA00022692"/>
    </source>
</evidence>
<comment type="subcellular location">
    <subcellularLocation>
        <location evidence="7">Cell inner membrane</location>
        <topology evidence="7">Multi-pass membrane protein</topology>
    </subcellularLocation>
    <subcellularLocation>
        <location evidence="1">Cell membrane</location>
        <topology evidence="1">Multi-pass membrane protein</topology>
    </subcellularLocation>
</comment>
<evidence type="ECO:0000256" key="5">
    <source>
        <dbReference type="ARBA" id="ARBA00022989"/>
    </source>
</evidence>
<dbReference type="InterPro" id="IPR045275">
    <property type="entry name" value="MscS_archaea/bacteria_type"/>
</dbReference>
<keyword evidence="11" id="KW-1185">Reference proteome</keyword>
<keyword evidence="7" id="KW-0997">Cell inner membrane</keyword>
<dbReference type="Pfam" id="PF05552">
    <property type="entry name" value="MS_channel_1st_1"/>
    <property type="match status" value="1"/>
</dbReference>
<feature type="domain" description="Mechanosensitive ion channel MscS C-terminal" evidence="9">
    <location>
        <begin position="181"/>
        <end position="261"/>
    </location>
</feature>
<dbReference type="InterPro" id="IPR006685">
    <property type="entry name" value="MscS_channel_2nd"/>
</dbReference>
<dbReference type="OrthoDB" id="9799209at2"/>
<comment type="caution">
    <text evidence="7">Lacks conserved residue(s) required for the propagation of feature annotation.</text>
</comment>
<protein>
    <recommendedName>
        <fullName evidence="7">Small-conductance mechanosensitive channel</fullName>
    </recommendedName>
</protein>
<accession>A0A917GPU2</accession>
<comment type="function">
    <text evidence="7">Mechanosensitive channel that participates in the regulation of osmotic pressure changes within the cell, opening in response to stretch forces in the membrane lipid bilayer, without the need for other proteins. Contributes to normal resistance to hypoosmotic shock. Forms an ion channel of 1.0 nanosiemens conductance with a slight preference for anions.</text>
</comment>
<dbReference type="InterPro" id="IPR011066">
    <property type="entry name" value="MscS_channel_C_sf"/>
</dbReference>
<dbReference type="SUPFAM" id="SSF82689">
    <property type="entry name" value="Mechanosensitive channel protein MscS (YggB), C-terminal domain"/>
    <property type="match status" value="1"/>
</dbReference>
<dbReference type="InterPro" id="IPR011014">
    <property type="entry name" value="MscS_channel_TM-2"/>
</dbReference>
<feature type="transmembrane region" description="Helical" evidence="7">
    <location>
        <begin position="20"/>
        <end position="40"/>
    </location>
</feature>
<dbReference type="PANTHER" id="PTHR30221">
    <property type="entry name" value="SMALL-CONDUCTANCE MECHANOSENSITIVE CHANNEL"/>
    <property type="match status" value="1"/>
</dbReference>
<evidence type="ECO:0000256" key="7">
    <source>
        <dbReference type="RuleBase" id="RU369025"/>
    </source>
</evidence>
<keyword evidence="7" id="KW-0813">Transport</keyword>
<feature type="transmembrane region" description="Helical" evidence="7">
    <location>
        <begin position="60"/>
        <end position="81"/>
    </location>
</feature>
<comment type="similarity">
    <text evidence="2 7">Belongs to the MscS (TC 1.A.23) family.</text>
</comment>
<comment type="subunit">
    <text evidence="7">Homoheptamer.</text>
</comment>
<evidence type="ECO:0000256" key="6">
    <source>
        <dbReference type="ARBA" id="ARBA00023136"/>
    </source>
</evidence>
<dbReference type="Gene3D" id="2.30.30.60">
    <property type="match status" value="1"/>
</dbReference>
<keyword evidence="3" id="KW-1003">Cell membrane</keyword>
<keyword evidence="5 7" id="KW-1133">Transmembrane helix</keyword>
<comment type="caution">
    <text evidence="10">The sequence shown here is derived from an EMBL/GenBank/DDBJ whole genome shotgun (WGS) entry which is preliminary data.</text>
</comment>
<dbReference type="PROSITE" id="PS01246">
    <property type="entry name" value="UPF0003"/>
    <property type="match status" value="1"/>
</dbReference>
<gene>
    <name evidence="10" type="primary">mscS</name>
    <name evidence="10" type="ORF">GCM10011403_08610</name>
</gene>
<dbReference type="Gene3D" id="1.10.287.1260">
    <property type="match status" value="1"/>
</dbReference>
<reference evidence="10" key="2">
    <citation type="submission" date="2020-09" db="EMBL/GenBank/DDBJ databases">
        <authorList>
            <person name="Sun Q."/>
            <person name="Zhou Y."/>
        </authorList>
    </citation>
    <scope>NUCLEOTIDE SEQUENCE</scope>
    <source>
        <strain evidence="10">CGMCC 1.15425</strain>
    </source>
</reference>
<feature type="domain" description="Mechanosensitive ion channel MscS" evidence="8">
    <location>
        <begin position="109"/>
        <end position="173"/>
    </location>
</feature>
<dbReference type="Pfam" id="PF00924">
    <property type="entry name" value="MS_channel_2nd"/>
    <property type="match status" value="1"/>
</dbReference>
<feature type="transmembrane region" description="Helical" evidence="7">
    <location>
        <begin position="87"/>
        <end position="110"/>
    </location>
</feature>
<dbReference type="InterPro" id="IPR023408">
    <property type="entry name" value="MscS_beta-dom_sf"/>
</dbReference>
<evidence type="ECO:0000313" key="10">
    <source>
        <dbReference type="EMBL" id="GGG53716.1"/>
    </source>
</evidence>
<dbReference type="InterPro" id="IPR049278">
    <property type="entry name" value="MS_channel_C"/>
</dbReference>
<dbReference type="AlphaFoldDB" id="A0A917GPU2"/>
<evidence type="ECO:0000256" key="1">
    <source>
        <dbReference type="ARBA" id="ARBA00004651"/>
    </source>
</evidence>
<dbReference type="InterPro" id="IPR006686">
    <property type="entry name" value="MscS_channel_CS"/>
</dbReference>